<dbReference type="InterPro" id="IPR039538">
    <property type="entry name" value="BetI_C"/>
</dbReference>
<dbReference type="GO" id="GO:0003700">
    <property type="term" value="F:DNA-binding transcription factor activity"/>
    <property type="evidence" value="ECO:0007669"/>
    <property type="project" value="TreeGrafter"/>
</dbReference>
<feature type="DNA-binding region" description="H-T-H motif" evidence="5">
    <location>
        <begin position="38"/>
        <end position="57"/>
    </location>
</feature>
<protein>
    <submittedName>
        <fullName evidence="7">TetR family transcriptional regulator</fullName>
    </submittedName>
</protein>
<reference evidence="7 8" key="1">
    <citation type="submission" date="2017-11" db="EMBL/GenBank/DDBJ databases">
        <title>Genomic Encyclopedia of Archaeal and Bacterial Type Strains, Phase II (KMG-II): From Individual Species to Whole Genera.</title>
        <authorList>
            <person name="Goeker M."/>
        </authorList>
    </citation>
    <scope>NUCLEOTIDE SEQUENCE [LARGE SCALE GENOMIC DNA]</scope>
    <source>
        <strain evidence="7 8">DSM 22413</strain>
    </source>
</reference>
<dbReference type="PROSITE" id="PS01081">
    <property type="entry name" value="HTH_TETR_1"/>
    <property type="match status" value="1"/>
</dbReference>
<keyword evidence="1" id="KW-0678">Repressor</keyword>
<dbReference type="Proteomes" id="UP000231586">
    <property type="component" value="Unassembled WGS sequence"/>
</dbReference>
<feature type="DNA-binding region" description="H-T-H motif" evidence="5">
    <location>
        <begin position="267"/>
        <end position="286"/>
    </location>
</feature>
<dbReference type="Gene3D" id="1.10.357.10">
    <property type="entry name" value="Tetracycline Repressor, domain 2"/>
    <property type="match status" value="2"/>
</dbReference>
<dbReference type="RefSeq" id="WP_100349064.1">
    <property type="nucleotide sequence ID" value="NZ_PGTZ01000006.1"/>
</dbReference>
<dbReference type="InterPro" id="IPR023772">
    <property type="entry name" value="DNA-bd_HTH_TetR-type_CS"/>
</dbReference>
<feature type="domain" description="HTH tetR-type" evidence="6">
    <location>
        <begin position="15"/>
        <end position="75"/>
    </location>
</feature>
<proteinExistence type="predicted"/>
<dbReference type="InterPro" id="IPR009057">
    <property type="entry name" value="Homeodomain-like_sf"/>
</dbReference>
<dbReference type="Pfam" id="PF13977">
    <property type="entry name" value="TetR_C_6"/>
    <property type="match status" value="1"/>
</dbReference>
<organism evidence="7 8">
    <name type="scientific">Luteimicrobium subarcticum</name>
    <dbReference type="NCBI Taxonomy" id="620910"/>
    <lineage>
        <taxon>Bacteria</taxon>
        <taxon>Bacillati</taxon>
        <taxon>Actinomycetota</taxon>
        <taxon>Actinomycetes</taxon>
        <taxon>Micrococcales</taxon>
        <taxon>Luteimicrobium</taxon>
    </lineage>
</organism>
<evidence type="ECO:0000256" key="2">
    <source>
        <dbReference type="ARBA" id="ARBA00023015"/>
    </source>
</evidence>
<dbReference type="InterPro" id="IPR036271">
    <property type="entry name" value="Tet_transcr_reg_TetR-rel_C_sf"/>
</dbReference>
<dbReference type="PANTHER" id="PTHR30055">
    <property type="entry name" value="HTH-TYPE TRANSCRIPTIONAL REGULATOR RUTR"/>
    <property type="match status" value="1"/>
</dbReference>
<dbReference type="PANTHER" id="PTHR30055:SF146">
    <property type="entry name" value="HTH-TYPE TRANSCRIPTIONAL DUAL REGULATOR CECR"/>
    <property type="match status" value="1"/>
</dbReference>
<keyword evidence="2" id="KW-0805">Transcription regulation</keyword>
<evidence type="ECO:0000313" key="7">
    <source>
        <dbReference type="EMBL" id="PJI95154.1"/>
    </source>
</evidence>
<dbReference type="GO" id="GO:0000976">
    <property type="term" value="F:transcription cis-regulatory region binding"/>
    <property type="evidence" value="ECO:0007669"/>
    <property type="project" value="TreeGrafter"/>
</dbReference>
<evidence type="ECO:0000313" key="8">
    <source>
        <dbReference type="Proteomes" id="UP000231586"/>
    </source>
</evidence>
<feature type="domain" description="HTH tetR-type" evidence="6">
    <location>
        <begin position="244"/>
        <end position="304"/>
    </location>
</feature>
<keyword evidence="3 5" id="KW-0238">DNA-binding</keyword>
<dbReference type="PROSITE" id="PS50977">
    <property type="entry name" value="HTH_TETR_2"/>
    <property type="match status" value="2"/>
</dbReference>
<evidence type="ECO:0000259" key="6">
    <source>
        <dbReference type="PROSITE" id="PS50977"/>
    </source>
</evidence>
<dbReference type="SUPFAM" id="SSF48498">
    <property type="entry name" value="Tetracyclin repressor-like, C-terminal domain"/>
    <property type="match status" value="2"/>
</dbReference>
<dbReference type="InterPro" id="IPR001647">
    <property type="entry name" value="HTH_TetR"/>
</dbReference>
<keyword evidence="8" id="KW-1185">Reference proteome</keyword>
<dbReference type="PRINTS" id="PR00455">
    <property type="entry name" value="HTHTETR"/>
</dbReference>
<evidence type="ECO:0000256" key="1">
    <source>
        <dbReference type="ARBA" id="ARBA00022491"/>
    </source>
</evidence>
<accession>A0A2M8WW52</accession>
<evidence type="ECO:0000256" key="3">
    <source>
        <dbReference type="ARBA" id="ARBA00023125"/>
    </source>
</evidence>
<sequence length="431" mass="46095">MTATTTAAPRSARGARTRGEILDAAQQLFVDPGYRATSLRDIASAAGLTHPALRRHFASKDEILLAVVGRFEDENRTTHGRPTDGLWFADIARHNAETPGYLALFSALAGEAAARSHPAHERMKQRYDDLATLSVPLIRAAQARGTVDAGRDASDEALRVAAAWDGLQVLELYLPDRVQVVPALARHERLLADPVGAGALPGTGAGPSSAGGSTPSGLAGHAPFPALELAADDDVPVEGYAKGRERRAQILADATRLFAAEGYGDTSMRDVAERVGVSKSTLFHHYATKEDLLRAVLVARDAQIVDRVGLAAASGARELLESLPDGARANALDEPGLVEVYAVLSCEAVTPDHPAHAYFERRYRRTVASFTAVFEAARADGDLPPHRDPADEAAWLVALWDGLQIRWMYDRSLDVGAHLAAHVTDVLPART</sequence>
<keyword evidence="4" id="KW-0804">Transcription</keyword>
<evidence type="ECO:0000256" key="5">
    <source>
        <dbReference type="PROSITE-ProRule" id="PRU00335"/>
    </source>
</evidence>
<evidence type="ECO:0000256" key="4">
    <source>
        <dbReference type="ARBA" id="ARBA00023163"/>
    </source>
</evidence>
<dbReference type="SUPFAM" id="SSF46689">
    <property type="entry name" value="Homeodomain-like"/>
    <property type="match status" value="2"/>
</dbReference>
<name>A0A2M8WW52_9MICO</name>
<dbReference type="Pfam" id="PF00440">
    <property type="entry name" value="TetR_N"/>
    <property type="match status" value="2"/>
</dbReference>
<dbReference type="EMBL" id="PGTZ01000006">
    <property type="protein sequence ID" value="PJI95154.1"/>
    <property type="molecule type" value="Genomic_DNA"/>
</dbReference>
<dbReference type="OrthoDB" id="7505659at2"/>
<gene>
    <name evidence="7" type="ORF">CLV34_1009</name>
</gene>
<dbReference type="InterPro" id="IPR050109">
    <property type="entry name" value="HTH-type_TetR-like_transc_reg"/>
</dbReference>
<dbReference type="AlphaFoldDB" id="A0A2M8WW52"/>
<comment type="caution">
    <text evidence="7">The sequence shown here is derived from an EMBL/GenBank/DDBJ whole genome shotgun (WGS) entry which is preliminary data.</text>
</comment>